<dbReference type="PANTHER" id="PTHR13504:SF38">
    <property type="entry name" value="FIDO DOMAIN-CONTAINING PROTEIN"/>
    <property type="match status" value="1"/>
</dbReference>
<dbReference type="PANTHER" id="PTHR13504">
    <property type="entry name" value="FIDO DOMAIN-CONTAINING PROTEIN DDB_G0283145"/>
    <property type="match status" value="1"/>
</dbReference>
<evidence type="ECO:0000256" key="1">
    <source>
        <dbReference type="PIRSR" id="PIRSR640198-1"/>
    </source>
</evidence>
<dbReference type="KEGG" id="cfem:HCR03_14175"/>
<dbReference type="RefSeq" id="WP_187034855.1">
    <property type="nucleotide sequence ID" value="NZ_CP060286.1"/>
</dbReference>
<keyword evidence="2" id="KW-0067">ATP-binding</keyword>
<dbReference type="InterPro" id="IPR036597">
    <property type="entry name" value="Fido-like_dom_sf"/>
</dbReference>
<evidence type="ECO:0000259" key="3">
    <source>
        <dbReference type="PROSITE" id="PS51459"/>
    </source>
</evidence>
<feature type="binding site" evidence="2">
    <location>
        <begin position="230"/>
        <end position="237"/>
    </location>
    <ligand>
        <name>ATP</name>
        <dbReference type="ChEBI" id="CHEBI:30616"/>
    </ligand>
</feature>
<name>A0A7G8T8B0_9FIRM</name>
<dbReference type="Pfam" id="PF02661">
    <property type="entry name" value="Fic"/>
    <property type="match status" value="1"/>
</dbReference>
<reference evidence="4 5" key="1">
    <citation type="submission" date="2020-08" db="EMBL/GenBank/DDBJ databases">
        <title>The isolate Caproiciproducens sp. 7D4C2 produces n-caproate at mildly acidic conditions from hexoses: genome and rBOX comparison with related strains and chain-elongating bacteria.</title>
        <authorList>
            <person name="Esquivel-Elizondo S."/>
            <person name="Bagci C."/>
            <person name="Temovska M."/>
            <person name="Jeon B.S."/>
            <person name="Bessarab I."/>
            <person name="Williams R.B.H."/>
            <person name="Huson D.H."/>
            <person name="Angenent L.T."/>
        </authorList>
    </citation>
    <scope>NUCLEOTIDE SEQUENCE [LARGE SCALE GENOMIC DNA]</scope>
    <source>
        <strain evidence="4 5">7D4C2</strain>
    </source>
</reference>
<feature type="active site" evidence="1">
    <location>
        <position position="226"/>
    </location>
</feature>
<dbReference type="AlphaFoldDB" id="A0A7G8T8B0"/>
<dbReference type="PROSITE" id="PS51459">
    <property type="entry name" value="FIDO"/>
    <property type="match status" value="1"/>
</dbReference>
<dbReference type="SUPFAM" id="SSF140931">
    <property type="entry name" value="Fic-like"/>
    <property type="match status" value="1"/>
</dbReference>
<dbReference type="Gene3D" id="1.10.3290.10">
    <property type="entry name" value="Fido-like domain"/>
    <property type="match status" value="1"/>
</dbReference>
<dbReference type="InterPro" id="IPR040198">
    <property type="entry name" value="Fido_containing"/>
</dbReference>
<evidence type="ECO:0000313" key="4">
    <source>
        <dbReference type="EMBL" id="QNK39851.1"/>
    </source>
</evidence>
<dbReference type="Proteomes" id="UP000515909">
    <property type="component" value="Chromosome"/>
</dbReference>
<keyword evidence="2" id="KW-0547">Nucleotide-binding</keyword>
<evidence type="ECO:0000313" key="5">
    <source>
        <dbReference type="Proteomes" id="UP000515909"/>
    </source>
</evidence>
<evidence type="ECO:0000256" key="2">
    <source>
        <dbReference type="PIRSR" id="PIRSR640198-2"/>
    </source>
</evidence>
<feature type="binding site" evidence="2">
    <location>
        <begin position="268"/>
        <end position="269"/>
    </location>
    <ligand>
        <name>ATP</name>
        <dbReference type="ChEBI" id="CHEBI:30616"/>
    </ligand>
</feature>
<dbReference type="EMBL" id="CP060286">
    <property type="protein sequence ID" value="QNK39851.1"/>
    <property type="molecule type" value="Genomic_DNA"/>
</dbReference>
<organism evidence="4 5">
    <name type="scientific">Caproicibacter fermentans</name>
    <dbReference type="NCBI Taxonomy" id="2576756"/>
    <lineage>
        <taxon>Bacteria</taxon>
        <taxon>Bacillati</taxon>
        <taxon>Bacillota</taxon>
        <taxon>Clostridia</taxon>
        <taxon>Eubacteriales</taxon>
        <taxon>Acutalibacteraceae</taxon>
        <taxon>Caproicibacter</taxon>
    </lineage>
</organism>
<accession>A0A7G8T8B0</accession>
<proteinExistence type="predicted"/>
<sequence length="390" mass="44480">MDAALYAKILSDKSITDLKKIKYKFPDIDIKEFIALLKFSVYKTMPILDFAGNNLVYMANAAQVRMKAVKLLLTPQSSNEAFGLKAMEDEIASSLTIESIDFSRDSVRKILRGYAPADESENRIFGMKKGLEFISDPDNEITEDNIHTLYDIAIGQYLPENDKLKPGVFYRHDSVYIIGQELEHTGLPYEKLPEYMSKFVTFINAESTMNDLLKAAVIHFYVAYLHPYFDGNGRMARLIHLWYLKRQGYSSTLFIPFSSYIERSRKGYYNAYSLAEGNAKISGVMDVTPFLAYFIENVYNKLGSVLPQVNTMAAFNKALDNGQITEKEKDLWNFVLSAYGNGEFSTKQLERDFGNAAYATIRNFVLKFEELSLLSAQKYGNKVKYSVRSK</sequence>
<dbReference type="GO" id="GO:0005524">
    <property type="term" value="F:ATP binding"/>
    <property type="evidence" value="ECO:0007669"/>
    <property type="project" value="UniProtKB-KW"/>
</dbReference>
<feature type="domain" description="Fido" evidence="3">
    <location>
        <begin position="141"/>
        <end position="296"/>
    </location>
</feature>
<dbReference type="InterPro" id="IPR003812">
    <property type="entry name" value="Fido"/>
</dbReference>
<gene>
    <name evidence="4" type="ORF">HCR03_14175</name>
</gene>
<protein>
    <submittedName>
        <fullName evidence="4">Fic family protein</fullName>
    </submittedName>
</protein>